<keyword evidence="2" id="KW-1185">Reference proteome</keyword>
<dbReference type="RefSeq" id="WP_168880914.1">
    <property type="nucleotide sequence ID" value="NZ_JABAIL010000001.1"/>
</dbReference>
<gene>
    <name evidence="1" type="ORF">HGP29_03260</name>
</gene>
<evidence type="ECO:0000313" key="2">
    <source>
        <dbReference type="Proteomes" id="UP000585050"/>
    </source>
</evidence>
<evidence type="ECO:0008006" key="3">
    <source>
        <dbReference type="Google" id="ProtNLM"/>
    </source>
</evidence>
<dbReference type="AlphaFoldDB" id="A0A7X8SHA4"/>
<evidence type="ECO:0000313" key="1">
    <source>
        <dbReference type="EMBL" id="NLR90205.1"/>
    </source>
</evidence>
<dbReference type="InterPro" id="IPR058093">
    <property type="entry name" value="LA_2272-like"/>
</dbReference>
<proteinExistence type="predicted"/>
<accession>A0A7X8SHA4</accession>
<dbReference type="InterPro" id="IPR008969">
    <property type="entry name" value="CarboxyPept-like_regulatory"/>
</dbReference>
<reference evidence="1 2" key="1">
    <citation type="submission" date="2020-04" db="EMBL/GenBank/DDBJ databases">
        <title>Flammeovirga sp. SR4, a novel species isolated from seawater.</title>
        <authorList>
            <person name="Wang X."/>
        </authorList>
    </citation>
    <scope>NUCLEOTIDE SEQUENCE [LARGE SCALE GENOMIC DNA]</scope>
    <source>
        <strain evidence="1 2">SR4</strain>
    </source>
</reference>
<dbReference type="Proteomes" id="UP000585050">
    <property type="component" value="Unassembled WGS sequence"/>
</dbReference>
<sequence length="639" mass="71123">MKSYILTSIFVLILIQNVSGVNTRRDLLDRIITIEFKKVPLEDALDKVSEKGGFSFSYNPSIIDFNQLISLKVQNTTIEQILLEMFGSAYDFKQVGDTHIIIRDAFSLTIRPMEDKRRLTPQQQARLKEDIPLVGQVVDEKTGKGIENVVIYDEQRKMLTLTDSLGYYKLDVPVEYLNKGVYFRGRGYYDTMVQFDPDKEEKFIKYNIALTPYNNFTSPVDNDLALNGSNPYTLGFVQRFVPKKVDIISNNLDQTETRVFQFTLVPFLSNANFLGGSYVNKVSLNTFMGYSAGVEGIEIGGLVNINRYKVTGVQIGGLANIVGGNVKGVQIGGITNYNMNKVDGLSVGGIFNMAKDSTLGMHVGGIVSMTRKNVYGLQIGGILAAAKTNVHGMQLSGIYNYAESINGMQVSGITSSTKENINGMQLAGISNYGKNINGAQVSGIFNIVSDTTKGAQIAGIYNRSEEMNGLQIGLVNYAKKGNNSIPIGLFSWYDDGYHSAEYSVDEFSFVNFAFRSGSKRFYNYYQFGYQFNQRENLNEGLSFGGGVGTFIGNRINIEGGIHSFYQIEEDQFTDSYVRVALMYAQPIGKTFTFVIGPTANYQLNFDDNTLPFDPPSFYTYHTNNSILWISAKAALRINF</sequence>
<name>A0A7X8SHA4_9BACT</name>
<comment type="caution">
    <text evidence="1">The sequence shown here is derived from an EMBL/GenBank/DDBJ whole genome shotgun (WGS) entry which is preliminary data.</text>
</comment>
<dbReference type="SUPFAM" id="SSF49464">
    <property type="entry name" value="Carboxypeptidase regulatory domain-like"/>
    <property type="match status" value="1"/>
</dbReference>
<dbReference type="NCBIfam" id="NF047436">
    <property type="entry name" value="LA_2272_repeat"/>
    <property type="match status" value="1"/>
</dbReference>
<dbReference type="EMBL" id="JABAIL010000001">
    <property type="protein sequence ID" value="NLR90205.1"/>
    <property type="molecule type" value="Genomic_DNA"/>
</dbReference>
<protein>
    <recommendedName>
        <fullName evidence="3">Secretin/TonB short N-terminal domain-containing protein</fullName>
    </recommendedName>
</protein>
<organism evidence="1 2">
    <name type="scientific">Flammeovirga agarivorans</name>
    <dbReference type="NCBI Taxonomy" id="2726742"/>
    <lineage>
        <taxon>Bacteria</taxon>
        <taxon>Pseudomonadati</taxon>
        <taxon>Bacteroidota</taxon>
        <taxon>Cytophagia</taxon>
        <taxon>Cytophagales</taxon>
        <taxon>Flammeovirgaceae</taxon>
        <taxon>Flammeovirga</taxon>
    </lineage>
</organism>